<sequence length="329" mass="35874">MSYNAILLKKRPNVTITPDVFEIVTKPMPELAEGEFLVKQTHMSLDPAMRGWMSADRDSYIPPVELGDVMRASGIGDVVASRHPDFPVGTRVMGMMGWTEYFVAKGGLSPVPTTVPQEALLSVVALPGVTAYHGLYEVLKPEAGQTLVVTGAAGSVGSMVGQLAKLEGVRVVGVAGSDEKCQWLTEMLGFDAAINYKDADFAEQLAAVTPNGIDLFFENTGGVAQQPIYQRMNAHGRIAVCGMIADYNTETPQPGPNWMNIVRKRLMIQGFTMPDHYHRFAEYGQKLAEHLMAGHLKYRAHMLHGLDSAIEGINLLFTGENQGKLIVEL</sequence>
<evidence type="ECO:0000259" key="2">
    <source>
        <dbReference type="SMART" id="SM00829"/>
    </source>
</evidence>
<dbReference type="InterPro" id="IPR011032">
    <property type="entry name" value="GroES-like_sf"/>
</dbReference>
<name>A0A066RSA8_9GAMM</name>
<dbReference type="CDD" id="cd05288">
    <property type="entry name" value="PGDH"/>
    <property type="match status" value="1"/>
</dbReference>
<dbReference type="PANTHER" id="PTHR43205">
    <property type="entry name" value="PROSTAGLANDIN REDUCTASE"/>
    <property type="match status" value="1"/>
</dbReference>
<dbReference type="RefSeq" id="WP_081819523.1">
    <property type="nucleotide sequence ID" value="NZ_JAGSGC010000011.1"/>
</dbReference>
<dbReference type="Proteomes" id="UP000027192">
    <property type="component" value="Unassembled WGS sequence"/>
</dbReference>
<dbReference type="InterPro" id="IPR045010">
    <property type="entry name" value="MDR_fam"/>
</dbReference>
<evidence type="ECO:0000313" key="4">
    <source>
        <dbReference type="Proteomes" id="UP000027192"/>
    </source>
</evidence>
<dbReference type="InterPro" id="IPR013149">
    <property type="entry name" value="ADH-like_C"/>
</dbReference>
<keyword evidence="4" id="KW-1185">Reference proteome</keyword>
<dbReference type="STRING" id="1654360.EA58_01620"/>
<dbReference type="AlphaFoldDB" id="A0A066RSA8"/>
<comment type="caution">
    <text evidence="3">The sequence shown here is derived from an EMBL/GenBank/DDBJ whole genome shotgun (WGS) entry which is preliminary data.</text>
</comment>
<dbReference type="GO" id="GO:0016628">
    <property type="term" value="F:oxidoreductase activity, acting on the CH-CH group of donors, NAD or NADP as acceptor"/>
    <property type="evidence" value="ECO:0007669"/>
    <property type="project" value="InterPro"/>
</dbReference>
<proteinExistence type="predicted"/>
<dbReference type="InterPro" id="IPR020843">
    <property type="entry name" value="ER"/>
</dbReference>
<gene>
    <name evidence="3" type="ORF">EA58_01620</name>
</gene>
<evidence type="ECO:0000313" key="3">
    <source>
        <dbReference type="EMBL" id="KDM93335.1"/>
    </source>
</evidence>
<dbReference type="EMBL" id="JMIB01000003">
    <property type="protein sequence ID" value="KDM93335.1"/>
    <property type="molecule type" value="Genomic_DNA"/>
</dbReference>
<dbReference type="Gene3D" id="3.90.180.10">
    <property type="entry name" value="Medium-chain alcohol dehydrogenases, catalytic domain"/>
    <property type="match status" value="1"/>
</dbReference>
<dbReference type="Pfam" id="PF00107">
    <property type="entry name" value="ADH_zinc_N"/>
    <property type="match status" value="1"/>
</dbReference>
<accession>A0A066RSA8</accession>
<feature type="domain" description="Enoyl reductase (ER)" evidence="2">
    <location>
        <begin position="16"/>
        <end position="327"/>
    </location>
</feature>
<reference evidence="3 4" key="1">
    <citation type="submission" date="2014-04" db="EMBL/GenBank/DDBJ databases">
        <title>Draft genome sequence of Photobacterium halotolerans S2753: a solonamide, ngercheumicin and holomycin producer.</title>
        <authorList>
            <person name="Machado H.R."/>
            <person name="Gram L."/>
        </authorList>
    </citation>
    <scope>NUCLEOTIDE SEQUENCE [LARGE SCALE GENOMIC DNA]</scope>
    <source>
        <strain evidence="3 4">S2753</strain>
    </source>
</reference>
<keyword evidence="1" id="KW-0560">Oxidoreductase</keyword>
<dbReference type="Gene3D" id="3.40.50.720">
    <property type="entry name" value="NAD(P)-binding Rossmann-like Domain"/>
    <property type="match status" value="1"/>
</dbReference>
<dbReference type="Pfam" id="PF16884">
    <property type="entry name" value="ADH_N_2"/>
    <property type="match status" value="1"/>
</dbReference>
<protein>
    <submittedName>
        <fullName evidence="3">NADP-dependent oxidoreductase</fullName>
    </submittedName>
</protein>
<organism evidence="3 4">
    <name type="scientific">Photobacterium galatheae</name>
    <dbReference type="NCBI Taxonomy" id="1654360"/>
    <lineage>
        <taxon>Bacteria</taxon>
        <taxon>Pseudomonadati</taxon>
        <taxon>Pseudomonadota</taxon>
        <taxon>Gammaproteobacteria</taxon>
        <taxon>Vibrionales</taxon>
        <taxon>Vibrionaceae</taxon>
        <taxon>Photobacterium</taxon>
    </lineage>
</organism>
<dbReference type="InterPro" id="IPR041694">
    <property type="entry name" value="ADH_N_2"/>
</dbReference>
<dbReference type="InterPro" id="IPR036291">
    <property type="entry name" value="NAD(P)-bd_dom_sf"/>
</dbReference>
<dbReference type="OrthoDB" id="9805663at2"/>
<dbReference type="PANTHER" id="PTHR43205:SF7">
    <property type="entry name" value="PROSTAGLANDIN REDUCTASE 1"/>
    <property type="match status" value="1"/>
</dbReference>
<dbReference type="SMART" id="SM00829">
    <property type="entry name" value="PKS_ER"/>
    <property type="match status" value="1"/>
</dbReference>
<dbReference type="SUPFAM" id="SSF50129">
    <property type="entry name" value="GroES-like"/>
    <property type="match status" value="1"/>
</dbReference>
<dbReference type="FunFam" id="3.40.50.720:FF:000121">
    <property type="entry name" value="Prostaglandin reductase 2"/>
    <property type="match status" value="1"/>
</dbReference>
<evidence type="ECO:0000256" key="1">
    <source>
        <dbReference type="ARBA" id="ARBA00023002"/>
    </source>
</evidence>
<dbReference type="SUPFAM" id="SSF51735">
    <property type="entry name" value="NAD(P)-binding Rossmann-fold domains"/>
    <property type="match status" value="1"/>
</dbReference>